<gene>
    <name evidence="3" type="ORF">GCM10014715_01450</name>
</gene>
<evidence type="ECO:0000313" key="4">
    <source>
        <dbReference type="Proteomes" id="UP000641386"/>
    </source>
</evidence>
<feature type="compositionally biased region" description="Low complexity" evidence="1">
    <location>
        <begin position="91"/>
        <end position="101"/>
    </location>
</feature>
<evidence type="ECO:0000256" key="2">
    <source>
        <dbReference type="SAM" id="Phobius"/>
    </source>
</evidence>
<dbReference type="EMBL" id="BNBC01000001">
    <property type="protein sequence ID" value="GHE52482.1"/>
    <property type="molecule type" value="Genomic_DNA"/>
</dbReference>
<name>A0A918ZH20_9ACTN</name>
<reference evidence="3" key="2">
    <citation type="submission" date="2020-09" db="EMBL/GenBank/DDBJ databases">
        <authorList>
            <person name="Sun Q."/>
            <person name="Ohkuma M."/>
        </authorList>
    </citation>
    <scope>NUCLEOTIDE SEQUENCE</scope>
    <source>
        <strain evidence="3">JCM 3302</strain>
    </source>
</reference>
<accession>A0A918ZH20</accession>
<keyword evidence="2" id="KW-0472">Membrane</keyword>
<sequence>MPAELHDEHHDPFEERFADALRDTGTTFATDQQELAAGGQARGRRLRARRRAAVAGGVAAVALIGVGGALVLPGVQGDGGRQRSVAGGRSSGQEDSAASGSAGSGASGVSGDELLRTFEKLLPEGKLSDTTGRGTADNPFVQGVYDDGRGKAAIALSLGLVQPGSQEAAQTTECPDRVYIAYDSCTGTKLSDGSALMILKGYEYPNKRSGTKLWRAELVTPTGAHVSAQEWNAAAEKDSPVTRAEPPLSAEQLKKLVAAPEWRAAAGAIPVDPRMTAAPSATTAHHGSIPATLARLIPNGVKVVSRSRSDDYEFGYVVVDDGRGKSLVQINVQPDMRDVEGELFGAGTRTLPDGTKVVRRKQGGEKGIAGIVMWTVDTIRPDGRRVVISAFNSGAQNTPATRQAPALTMKQLEAIATDQKWLKIG</sequence>
<comment type="caution">
    <text evidence="3">The sequence shown here is derived from an EMBL/GenBank/DDBJ whole genome shotgun (WGS) entry which is preliminary data.</text>
</comment>
<evidence type="ECO:0008006" key="5">
    <source>
        <dbReference type="Google" id="ProtNLM"/>
    </source>
</evidence>
<keyword evidence="2" id="KW-1133">Transmembrane helix</keyword>
<protein>
    <recommendedName>
        <fullName evidence="5">LigA protein</fullName>
    </recommendedName>
</protein>
<feature type="region of interest" description="Disordered" evidence="1">
    <location>
        <begin position="75"/>
        <end position="110"/>
    </location>
</feature>
<feature type="transmembrane region" description="Helical" evidence="2">
    <location>
        <begin position="52"/>
        <end position="75"/>
    </location>
</feature>
<dbReference type="Proteomes" id="UP000641386">
    <property type="component" value="Unassembled WGS sequence"/>
</dbReference>
<organism evidence="3 4">
    <name type="scientific">Streptomyces spiralis</name>
    <dbReference type="NCBI Taxonomy" id="66376"/>
    <lineage>
        <taxon>Bacteria</taxon>
        <taxon>Bacillati</taxon>
        <taxon>Actinomycetota</taxon>
        <taxon>Actinomycetes</taxon>
        <taxon>Kitasatosporales</taxon>
        <taxon>Streptomycetaceae</taxon>
        <taxon>Streptomyces</taxon>
    </lineage>
</organism>
<reference evidence="3" key="1">
    <citation type="journal article" date="2014" name="Int. J. Syst. Evol. Microbiol.">
        <title>Complete genome sequence of Corynebacterium casei LMG S-19264T (=DSM 44701T), isolated from a smear-ripened cheese.</title>
        <authorList>
            <consortium name="US DOE Joint Genome Institute (JGI-PGF)"/>
            <person name="Walter F."/>
            <person name="Albersmeier A."/>
            <person name="Kalinowski J."/>
            <person name="Ruckert C."/>
        </authorList>
    </citation>
    <scope>NUCLEOTIDE SEQUENCE</scope>
    <source>
        <strain evidence="3">JCM 3302</strain>
    </source>
</reference>
<keyword evidence="4" id="KW-1185">Reference proteome</keyword>
<proteinExistence type="predicted"/>
<keyword evidence="2" id="KW-0812">Transmembrane</keyword>
<dbReference type="RefSeq" id="WP_189895560.1">
    <property type="nucleotide sequence ID" value="NZ_BNBC01000001.1"/>
</dbReference>
<evidence type="ECO:0000256" key="1">
    <source>
        <dbReference type="SAM" id="MobiDB-lite"/>
    </source>
</evidence>
<dbReference type="AlphaFoldDB" id="A0A918ZH20"/>
<evidence type="ECO:0000313" key="3">
    <source>
        <dbReference type="EMBL" id="GHE52482.1"/>
    </source>
</evidence>